<dbReference type="NCBIfam" id="TIGR01411">
    <property type="entry name" value="tatAE"/>
    <property type="match status" value="1"/>
</dbReference>
<keyword evidence="4 9" id="KW-0812">Transmembrane</keyword>
<evidence type="ECO:0000256" key="7">
    <source>
        <dbReference type="ARBA" id="ARBA00023010"/>
    </source>
</evidence>
<dbReference type="EMBL" id="AP024485">
    <property type="protein sequence ID" value="BCS87006.1"/>
    <property type="molecule type" value="Genomic_DNA"/>
</dbReference>
<name>A0ABM7P2H1_9BACT</name>
<keyword evidence="12" id="KW-1185">Reference proteome</keyword>
<dbReference type="Gene3D" id="1.20.5.3310">
    <property type="match status" value="1"/>
</dbReference>
<proteinExistence type="inferred from homology"/>
<dbReference type="RefSeq" id="WP_229592797.1">
    <property type="nucleotide sequence ID" value="NZ_AP024485.1"/>
</dbReference>
<comment type="similarity">
    <text evidence="9">Belongs to the TatA/E family.</text>
</comment>
<dbReference type="InterPro" id="IPR003369">
    <property type="entry name" value="TatA/B/E"/>
</dbReference>
<comment type="subcellular location">
    <subcellularLocation>
        <location evidence="1 9">Cell membrane</location>
        <topology evidence="1 9">Single-pass membrane protein</topology>
    </subcellularLocation>
</comment>
<organism evidence="11 12">
    <name type="scientific">Pseudodesulfovibrio sediminis</name>
    <dbReference type="NCBI Taxonomy" id="2810563"/>
    <lineage>
        <taxon>Bacteria</taxon>
        <taxon>Pseudomonadati</taxon>
        <taxon>Thermodesulfobacteriota</taxon>
        <taxon>Desulfovibrionia</taxon>
        <taxon>Desulfovibrionales</taxon>
        <taxon>Desulfovibrionaceae</taxon>
    </lineage>
</organism>
<keyword evidence="7 9" id="KW-0811">Translocation</keyword>
<reference evidence="11" key="1">
    <citation type="journal article" date="2022" name="Arch. Microbiol.">
        <title>Pseudodesulfovibrio sediminis sp. nov., a mesophilic and neutrophilic sulfate-reducing bacterium isolated from sediment of a brackish lake.</title>
        <authorList>
            <person name="Takahashi A."/>
            <person name="Kojima H."/>
            <person name="Watanabe M."/>
            <person name="Fukui M."/>
        </authorList>
    </citation>
    <scope>NUCLEOTIDE SEQUENCE</scope>
    <source>
        <strain evidence="11">SF6</strain>
    </source>
</reference>
<evidence type="ECO:0000256" key="5">
    <source>
        <dbReference type="ARBA" id="ARBA00022927"/>
    </source>
</evidence>
<feature type="compositionally biased region" description="Basic and acidic residues" evidence="10">
    <location>
        <begin position="51"/>
        <end position="64"/>
    </location>
</feature>
<comment type="subunit">
    <text evidence="9">Forms a complex with TatC.</text>
</comment>
<sequence length="64" mass="6916">MFGLGVPELLIILAIAVFIFGAKKLPQIGDGIGRAISNFKKATNEPEEIDVTPKSDKSEDKKES</sequence>
<dbReference type="Pfam" id="PF02416">
    <property type="entry name" value="TatA_B_E"/>
    <property type="match status" value="1"/>
</dbReference>
<evidence type="ECO:0000256" key="8">
    <source>
        <dbReference type="ARBA" id="ARBA00023136"/>
    </source>
</evidence>
<keyword evidence="3 9" id="KW-1003">Cell membrane</keyword>
<comment type="function">
    <text evidence="9">Part of the twin-arginine translocation (Tat) system that transports large folded proteins containing a characteristic twin-arginine motif in their signal peptide across membranes. TatA could form the protein-conducting channel of the Tat system.</text>
</comment>
<keyword evidence="6 9" id="KW-1133">Transmembrane helix</keyword>
<keyword evidence="2 9" id="KW-0813">Transport</keyword>
<evidence type="ECO:0000256" key="2">
    <source>
        <dbReference type="ARBA" id="ARBA00022448"/>
    </source>
</evidence>
<evidence type="ECO:0000256" key="4">
    <source>
        <dbReference type="ARBA" id="ARBA00022692"/>
    </source>
</evidence>
<keyword evidence="8 9" id="KW-0472">Membrane</keyword>
<dbReference type="InterPro" id="IPR006312">
    <property type="entry name" value="TatA/E"/>
</dbReference>
<evidence type="ECO:0000313" key="11">
    <source>
        <dbReference type="EMBL" id="BCS87006.1"/>
    </source>
</evidence>
<feature type="region of interest" description="Disordered" evidence="10">
    <location>
        <begin position="45"/>
        <end position="64"/>
    </location>
</feature>
<dbReference type="HAMAP" id="MF_00236">
    <property type="entry name" value="TatA_E"/>
    <property type="match status" value="1"/>
</dbReference>
<evidence type="ECO:0000313" key="12">
    <source>
        <dbReference type="Proteomes" id="UP001053296"/>
    </source>
</evidence>
<dbReference type="PANTHER" id="PTHR42982:SF1">
    <property type="entry name" value="SEC-INDEPENDENT PROTEIN TRANSLOCASE PROTEIN TATA"/>
    <property type="match status" value="1"/>
</dbReference>
<evidence type="ECO:0000256" key="3">
    <source>
        <dbReference type="ARBA" id="ARBA00022475"/>
    </source>
</evidence>
<keyword evidence="5 9" id="KW-0653">Protein transport</keyword>
<gene>
    <name evidence="9 11" type="primary">tatA</name>
    <name evidence="11" type="ORF">PSDVSF_02480</name>
</gene>
<dbReference type="PANTHER" id="PTHR42982">
    <property type="entry name" value="SEC-INDEPENDENT PROTEIN TRANSLOCASE PROTEIN TATA"/>
    <property type="match status" value="1"/>
</dbReference>
<protein>
    <recommendedName>
        <fullName evidence="9">Sec-independent protein translocase protein TatA</fullName>
    </recommendedName>
</protein>
<evidence type="ECO:0000256" key="1">
    <source>
        <dbReference type="ARBA" id="ARBA00004162"/>
    </source>
</evidence>
<accession>A0ABM7P2H1</accession>
<dbReference type="Proteomes" id="UP001053296">
    <property type="component" value="Chromosome"/>
</dbReference>
<evidence type="ECO:0000256" key="10">
    <source>
        <dbReference type="SAM" id="MobiDB-lite"/>
    </source>
</evidence>
<feature type="transmembrane region" description="Helical" evidence="9">
    <location>
        <begin position="6"/>
        <end position="22"/>
    </location>
</feature>
<evidence type="ECO:0000256" key="9">
    <source>
        <dbReference type="HAMAP-Rule" id="MF_00236"/>
    </source>
</evidence>
<evidence type="ECO:0000256" key="6">
    <source>
        <dbReference type="ARBA" id="ARBA00022989"/>
    </source>
</evidence>